<reference evidence="3" key="1">
    <citation type="submission" date="2017-01" db="EMBL/GenBank/DDBJ databases">
        <authorList>
            <person name="Varghese N."/>
            <person name="Submissions S."/>
        </authorList>
    </citation>
    <scope>NUCLEOTIDE SEQUENCE [LARGE SCALE GENOMIC DNA]</scope>
    <source>
        <strain evidence="3">DSM 29430</strain>
    </source>
</reference>
<organism evidence="2 3">
    <name type="scientific">Roseivivax lentus</name>
    <dbReference type="NCBI Taxonomy" id="633194"/>
    <lineage>
        <taxon>Bacteria</taxon>
        <taxon>Pseudomonadati</taxon>
        <taxon>Pseudomonadota</taxon>
        <taxon>Alphaproteobacteria</taxon>
        <taxon>Rhodobacterales</taxon>
        <taxon>Roseobacteraceae</taxon>
        <taxon>Roseivivax</taxon>
    </lineage>
</organism>
<dbReference type="InterPro" id="IPR027417">
    <property type="entry name" value="P-loop_NTPase"/>
</dbReference>
<keyword evidence="3" id="KW-1185">Reference proteome</keyword>
<dbReference type="InterPro" id="IPR037359">
    <property type="entry name" value="NST/OST"/>
</dbReference>
<keyword evidence="1 2" id="KW-0808">Transferase</keyword>
<dbReference type="STRING" id="633194.SAMN05421759_12816"/>
<dbReference type="Gene3D" id="3.40.50.300">
    <property type="entry name" value="P-loop containing nucleotide triphosphate hydrolases"/>
    <property type="match status" value="1"/>
</dbReference>
<dbReference type="SUPFAM" id="SSF52540">
    <property type="entry name" value="P-loop containing nucleoside triphosphate hydrolases"/>
    <property type="match status" value="1"/>
</dbReference>
<dbReference type="GO" id="GO:0008146">
    <property type="term" value="F:sulfotransferase activity"/>
    <property type="evidence" value="ECO:0007669"/>
    <property type="project" value="InterPro"/>
</dbReference>
<evidence type="ECO:0000313" key="2">
    <source>
        <dbReference type="EMBL" id="SIT18012.1"/>
    </source>
</evidence>
<sequence>MTAPALPLLPPVALPGGARMLFVIGAQKAGTTFLHRTLGQSPDLHLPPVKELHYFDIRGGMGKLSWQTRLTEMTRATEALAEAGPRPQVLARAQAAFDLLAMMGGAGTGPDRHAPYIDYITRGLDGQAVVADITPAYAILPARDYADMATIGQARFVFVLRDPVARMWSQIRMAAGVQMGPGASAETLFETATARARHLIETGRLPNIERADYARTLRALDRAVAPERLRVLFYEDMVRDVSVTASLCAFLGIAPVVPDLSARVNAGASLPLPEDLAEAFRAAFAPQYEAVRARFGDAVPASWRG</sequence>
<gene>
    <name evidence="2" type="ORF">SAMN05421759_12816</name>
</gene>
<proteinExistence type="predicted"/>
<name>A0A1N7Q567_9RHOB</name>
<dbReference type="Pfam" id="PF13469">
    <property type="entry name" value="Sulfotransfer_3"/>
    <property type="match status" value="1"/>
</dbReference>
<dbReference type="OrthoDB" id="981508at2"/>
<dbReference type="PANTHER" id="PTHR10605">
    <property type="entry name" value="HEPARAN SULFATE SULFOTRANSFERASE"/>
    <property type="match status" value="1"/>
</dbReference>
<accession>A0A1N7Q567</accession>
<evidence type="ECO:0000256" key="1">
    <source>
        <dbReference type="ARBA" id="ARBA00022679"/>
    </source>
</evidence>
<protein>
    <submittedName>
        <fullName evidence="2">Sulfotransferase family protein</fullName>
    </submittedName>
</protein>
<dbReference type="PANTHER" id="PTHR10605:SF56">
    <property type="entry name" value="BIFUNCTIONAL HEPARAN SULFATE N-DEACETYLASE_N-SULFOTRANSFERASE"/>
    <property type="match status" value="1"/>
</dbReference>
<evidence type="ECO:0000313" key="3">
    <source>
        <dbReference type="Proteomes" id="UP000186684"/>
    </source>
</evidence>
<dbReference type="AlphaFoldDB" id="A0A1N7Q567"/>
<dbReference type="RefSeq" id="WP_076451309.1">
    <property type="nucleotide sequence ID" value="NZ_FTOQ01000028.1"/>
</dbReference>
<dbReference type="EMBL" id="FTOQ01000028">
    <property type="protein sequence ID" value="SIT18012.1"/>
    <property type="molecule type" value="Genomic_DNA"/>
</dbReference>
<dbReference type="Proteomes" id="UP000186684">
    <property type="component" value="Unassembled WGS sequence"/>
</dbReference>